<name>A0ABV6YMY3_UNCEI</name>
<dbReference type="InterPro" id="IPR000620">
    <property type="entry name" value="EamA_dom"/>
</dbReference>
<feature type="transmembrane region" description="Helical" evidence="1">
    <location>
        <begin position="80"/>
        <end position="104"/>
    </location>
</feature>
<feature type="transmembrane region" description="Helical" evidence="1">
    <location>
        <begin position="266"/>
        <end position="284"/>
    </location>
</feature>
<protein>
    <submittedName>
        <fullName evidence="3">DMT family transporter</fullName>
    </submittedName>
</protein>
<feature type="domain" description="EamA" evidence="2">
    <location>
        <begin position="1"/>
        <end position="125"/>
    </location>
</feature>
<feature type="transmembrane region" description="Helical" evidence="1">
    <location>
        <begin position="110"/>
        <end position="127"/>
    </location>
</feature>
<keyword evidence="1" id="KW-0812">Transmembrane</keyword>
<comment type="caution">
    <text evidence="3">The sequence shown here is derived from an EMBL/GenBank/DDBJ whole genome shotgun (WGS) entry which is preliminary data.</text>
</comment>
<dbReference type="PANTHER" id="PTHR22911">
    <property type="entry name" value="ACYL-MALONYL CONDENSING ENZYME-RELATED"/>
    <property type="match status" value="1"/>
</dbReference>
<gene>
    <name evidence="3" type="ORF">ACFL2Z_00830</name>
</gene>
<feature type="transmembrane region" description="Helical" evidence="1">
    <location>
        <begin position="233"/>
        <end position="257"/>
    </location>
</feature>
<evidence type="ECO:0000313" key="4">
    <source>
        <dbReference type="Proteomes" id="UP001594288"/>
    </source>
</evidence>
<dbReference type="Gene3D" id="1.10.3730.20">
    <property type="match status" value="1"/>
</dbReference>
<feature type="non-terminal residue" evidence="3">
    <location>
        <position position="1"/>
    </location>
</feature>
<dbReference type="EMBL" id="JBHPEI010000006">
    <property type="protein sequence ID" value="MFC1799445.1"/>
    <property type="molecule type" value="Genomic_DNA"/>
</dbReference>
<accession>A0ABV6YMY3</accession>
<reference evidence="3 4" key="1">
    <citation type="submission" date="2024-09" db="EMBL/GenBank/DDBJ databases">
        <authorList>
            <person name="D'Angelo T."/>
        </authorList>
    </citation>
    <scope>NUCLEOTIDE SEQUENCE [LARGE SCALE GENOMIC DNA]</scope>
    <source>
        <strain evidence="3">SAG AM-311-F02</strain>
    </source>
</reference>
<feature type="transmembrane region" description="Helical" evidence="1">
    <location>
        <begin position="139"/>
        <end position="160"/>
    </location>
</feature>
<feature type="transmembrane region" description="Helical" evidence="1">
    <location>
        <begin position="172"/>
        <end position="195"/>
    </location>
</feature>
<dbReference type="SUPFAM" id="SSF103481">
    <property type="entry name" value="Multidrug resistance efflux transporter EmrE"/>
    <property type="match status" value="2"/>
</dbReference>
<dbReference type="PANTHER" id="PTHR22911:SF137">
    <property type="entry name" value="SOLUTE CARRIER FAMILY 35 MEMBER G2-RELATED"/>
    <property type="match status" value="1"/>
</dbReference>
<sequence length="285" mass="30231">AVIWAMAVIFLRKSGEHVSPFALNLFRVAVTAPLFILTLVAAGQPILSGAPLSDYLILFASGIIAIAVSDTLLHKSLNMVGAGISAITGCLYSPFVTVMAFLMIDEKLGPWQFLGMGLVASGVIVAAKHKPPEGATRRHIALGVMWGILAMATVAFGIVIAKPVLVRSSVLWATAMRQAGSLAVLLPAAIVLPRYRKSFAVFKPSASWKFTLPATLLGSYFALMAWITGMKYTLTGIASILNQTSTVFILIFATLILKEPFTRRKLIAVALAITGIIVVALAPGP</sequence>
<keyword evidence="1" id="KW-0472">Membrane</keyword>
<evidence type="ECO:0000259" key="2">
    <source>
        <dbReference type="Pfam" id="PF00892"/>
    </source>
</evidence>
<feature type="transmembrane region" description="Helical" evidence="1">
    <location>
        <begin position="55"/>
        <end position="73"/>
    </location>
</feature>
<proteinExistence type="predicted"/>
<dbReference type="Proteomes" id="UP001594288">
    <property type="component" value="Unassembled WGS sequence"/>
</dbReference>
<keyword evidence="4" id="KW-1185">Reference proteome</keyword>
<feature type="transmembrane region" description="Helical" evidence="1">
    <location>
        <begin position="207"/>
        <end position="227"/>
    </location>
</feature>
<feature type="domain" description="EamA" evidence="2">
    <location>
        <begin position="142"/>
        <end position="280"/>
    </location>
</feature>
<dbReference type="Pfam" id="PF00892">
    <property type="entry name" value="EamA"/>
    <property type="match status" value="2"/>
</dbReference>
<evidence type="ECO:0000256" key="1">
    <source>
        <dbReference type="SAM" id="Phobius"/>
    </source>
</evidence>
<feature type="transmembrane region" description="Helical" evidence="1">
    <location>
        <begin position="21"/>
        <end position="43"/>
    </location>
</feature>
<organism evidence="3 4">
    <name type="scientific">Eiseniibacteriota bacterium</name>
    <dbReference type="NCBI Taxonomy" id="2212470"/>
    <lineage>
        <taxon>Bacteria</taxon>
        <taxon>Candidatus Eiseniibacteriota</taxon>
    </lineage>
</organism>
<dbReference type="InterPro" id="IPR037185">
    <property type="entry name" value="EmrE-like"/>
</dbReference>
<keyword evidence="1" id="KW-1133">Transmembrane helix</keyword>
<evidence type="ECO:0000313" key="3">
    <source>
        <dbReference type="EMBL" id="MFC1799445.1"/>
    </source>
</evidence>